<dbReference type="Gene3D" id="3.30.930.10">
    <property type="entry name" value="Bira Bifunctional Protein, Domain 2"/>
    <property type="match status" value="1"/>
</dbReference>
<evidence type="ECO:0000313" key="17">
    <source>
        <dbReference type="EMBL" id="CAH9068397.1"/>
    </source>
</evidence>
<evidence type="ECO:0000256" key="13">
    <source>
        <dbReference type="ARBA" id="ARBA00048823"/>
    </source>
</evidence>
<dbReference type="SUPFAM" id="SSF55681">
    <property type="entry name" value="Class II aaRS and biotin synthetases"/>
    <property type="match status" value="1"/>
</dbReference>
<evidence type="ECO:0000256" key="5">
    <source>
        <dbReference type="ARBA" id="ARBA00022490"/>
    </source>
</evidence>
<keyword evidence="15" id="KW-0175">Coiled coil</keyword>
<dbReference type="Pfam" id="PF02403">
    <property type="entry name" value="Seryl_tRNA_N"/>
    <property type="match status" value="1"/>
</dbReference>
<evidence type="ECO:0000256" key="11">
    <source>
        <dbReference type="ARBA" id="ARBA00039158"/>
    </source>
</evidence>
<dbReference type="InterPro" id="IPR015866">
    <property type="entry name" value="Ser-tRNA-synth_1_N"/>
</dbReference>
<feature type="coiled-coil region" evidence="15">
    <location>
        <begin position="30"/>
        <end position="91"/>
    </location>
</feature>
<evidence type="ECO:0000256" key="4">
    <source>
        <dbReference type="ARBA" id="ARBA00012840"/>
    </source>
</evidence>
<dbReference type="Pfam" id="PF00587">
    <property type="entry name" value="tRNA-synt_2b"/>
    <property type="match status" value="1"/>
</dbReference>
<evidence type="ECO:0000256" key="10">
    <source>
        <dbReference type="ARBA" id="ARBA00023146"/>
    </source>
</evidence>
<dbReference type="InterPro" id="IPR042103">
    <property type="entry name" value="SerRS_1_N_sf"/>
</dbReference>
<comment type="similarity">
    <text evidence="3">Belongs to the class-II aminoacyl-tRNA synthetase family. Type-1 seryl-tRNA synthetase subfamily.</text>
</comment>
<dbReference type="SUPFAM" id="SSF46589">
    <property type="entry name" value="tRNA-binding arm"/>
    <property type="match status" value="1"/>
</dbReference>
<dbReference type="NCBIfam" id="TIGR00414">
    <property type="entry name" value="serS"/>
    <property type="match status" value="1"/>
</dbReference>
<evidence type="ECO:0000313" key="18">
    <source>
        <dbReference type="Proteomes" id="UP001152485"/>
    </source>
</evidence>
<evidence type="ECO:0000256" key="7">
    <source>
        <dbReference type="ARBA" id="ARBA00022741"/>
    </source>
</evidence>
<comment type="pathway">
    <text evidence="2">Aminoacyl-tRNA biosynthesis; selenocysteinyl-tRNA(Sec) biosynthesis; L-seryl-tRNA(Sec) from L-serine and tRNA(Sec): step 1/1.</text>
</comment>
<comment type="catalytic activity">
    <reaction evidence="13">
        <text>tRNA(Ser) + L-serine + ATP = L-seryl-tRNA(Ser) + AMP + diphosphate + H(+)</text>
        <dbReference type="Rhea" id="RHEA:12292"/>
        <dbReference type="Rhea" id="RHEA-COMP:9669"/>
        <dbReference type="Rhea" id="RHEA-COMP:9703"/>
        <dbReference type="ChEBI" id="CHEBI:15378"/>
        <dbReference type="ChEBI" id="CHEBI:30616"/>
        <dbReference type="ChEBI" id="CHEBI:33019"/>
        <dbReference type="ChEBI" id="CHEBI:33384"/>
        <dbReference type="ChEBI" id="CHEBI:78442"/>
        <dbReference type="ChEBI" id="CHEBI:78533"/>
        <dbReference type="ChEBI" id="CHEBI:456215"/>
        <dbReference type="EC" id="6.1.1.11"/>
    </reaction>
</comment>
<keyword evidence="8" id="KW-0067">ATP-binding</keyword>
<organism evidence="17 18">
    <name type="scientific">Pseudoalteromonas holothuriae</name>
    <dbReference type="NCBI Taxonomy" id="2963714"/>
    <lineage>
        <taxon>Bacteria</taxon>
        <taxon>Pseudomonadati</taxon>
        <taxon>Pseudomonadota</taxon>
        <taxon>Gammaproteobacteria</taxon>
        <taxon>Alteromonadales</taxon>
        <taxon>Pseudoalteromonadaceae</taxon>
        <taxon>Pseudoalteromonas</taxon>
    </lineage>
</organism>
<keyword evidence="5" id="KW-0963">Cytoplasm</keyword>
<comment type="catalytic activity">
    <reaction evidence="12">
        <text>tRNA(Sec) + L-serine + ATP = L-seryl-tRNA(Sec) + AMP + diphosphate + H(+)</text>
        <dbReference type="Rhea" id="RHEA:42580"/>
        <dbReference type="Rhea" id="RHEA-COMP:9742"/>
        <dbReference type="Rhea" id="RHEA-COMP:10128"/>
        <dbReference type="ChEBI" id="CHEBI:15378"/>
        <dbReference type="ChEBI" id="CHEBI:30616"/>
        <dbReference type="ChEBI" id="CHEBI:33019"/>
        <dbReference type="ChEBI" id="CHEBI:33384"/>
        <dbReference type="ChEBI" id="CHEBI:78442"/>
        <dbReference type="ChEBI" id="CHEBI:78533"/>
        <dbReference type="ChEBI" id="CHEBI:456215"/>
        <dbReference type="EC" id="6.1.1.11"/>
    </reaction>
</comment>
<sequence>MIDIKILRDTPEIVKNAVKVKSANVDVDRLIVLDKEHRELISKVEQLRAEKNKLSKLLKSKDRDSQTIEASKKIKEELVDFEEQLKVKQKTFYDLYKLVPNIPTDDSPIGYTEEENVVVKTWGELPSFSFKPKNHFEIAEHKGWIDKERAAKVAGARFAYLKGDLVKLQLALMTWVMDKLSDEVFLNEIVTSNNLSVSTKPFEPVLPPYMIRTGMYDAMDRLEPSEDRYKIEGTDQWLQGSAEHVLGSMHAGEIFEERELPIRYIGYATSFRKEAGSAGKDMEGIIRLHQFDKLEMETFSSKETSHDEHLFLSAIQEKLMQLLELPYQKLQKCTFDIGKPNAKGSDIEVWLPGQDKYRETHTADYMTDYQARRLNTRVRKAGDKSLEFVHTNDATAFACGRALVAIIENNQKENMDVEIPKELQPYVRKTVI</sequence>
<keyword evidence="7" id="KW-0547">Nucleotide-binding</keyword>
<dbReference type="EMBL" id="CAMAPD010000037">
    <property type="protein sequence ID" value="CAH9068397.1"/>
    <property type="molecule type" value="Genomic_DNA"/>
</dbReference>
<evidence type="ECO:0000259" key="16">
    <source>
        <dbReference type="PROSITE" id="PS50862"/>
    </source>
</evidence>
<keyword evidence="10" id="KW-0030">Aminoacyl-tRNA synthetase</keyword>
<dbReference type="GO" id="GO:0004828">
    <property type="term" value="F:serine-tRNA ligase activity"/>
    <property type="evidence" value="ECO:0007669"/>
    <property type="project" value="UniProtKB-EC"/>
</dbReference>
<evidence type="ECO:0000256" key="14">
    <source>
        <dbReference type="NCBIfam" id="TIGR00414"/>
    </source>
</evidence>
<proteinExistence type="inferred from homology"/>
<comment type="subcellular location">
    <subcellularLocation>
        <location evidence="1">Cytoplasm</location>
    </subcellularLocation>
</comment>
<dbReference type="InterPro" id="IPR006195">
    <property type="entry name" value="aa-tRNA-synth_II"/>
</dbReference>
<evidence type="ECO:0000256" key="9">
    <source>
        <dbReference type="ARBA" id="ARBA00022917"/>
    </source>
</evidence>
<evidence type="ECO:0000256" key="15">
    <source>
        <dbReference type="SAM" id="Coils"/>
    </source>
</evidence>
<dbReference type="Gene3D" id="1.10.287.40">
    <property type="entry name" value="Serine-tRNA synthetase, tRNA binding domain"/>
    <property type="match status" value="1"/>
</dbReference>
<evidence type="ECO:0000256" key="2">
    <source>
        <dbReference type="ARBA" id="ARBA00005045"/>
    </source>
</evidence>
<dbReference type="InterPro" id="IPR010978">
    <property type="entry name" value="tRNA-bd_arm"/>
</dbReference>
<keyword evidence="9" id="KW-0648">Protein biosynthesis</keyword>
<dbReference type="EC" id="6.1.1.11" evidence="4 14"/>
<dbReference type="InterPro" id="IPR002314">
    <property type="entry name" value="aa-tRNA-synt_IIb"/>
</dbReference>
<keyword evidence="6 17" id="KW-0436">Ligase</keyword>
<dbReference type="PIRSF" id="PIRSF001529">
    <property type="entry name" value="Ser-tRNA-synth_IIa"/>
    <property type="match status" value="1"/>
</dbReference>
<comment type="caution">
    <text evidence="17">The sequence shown here is derived from an EMBL/GenBank/DDBJ whole genome shotgun (WGS) entry which is preliminary data.</text>
</comment>
<reference evidence="17 18" key="1">
    <citation type="submission" date="2022-07" db="EMBL/GenBank/DDBJ databases">
        <authorList>
            <person name="Criscuolo A."/>
        </authorList>
    </citation>
    <scope>NUCLEOTIDE SEQUENCE [LARGE SCALE GENOMIC DNA]</scope>
    <source>
        <strain evidence="18">CIP 111951</strain>
    </source>
</reference>
<dbReference type="PROSITE" id="PS50862">
    <property type="entry name" value="AA_TRNA_LIGASE_II"/>
    <property type="match status" value="1"/>
</dbReference>
<evidence type="ECO:0000256" key="3">
    <source>
        <dbReference type="ARBA" id="ARBA00010728"/>
    </source>
</evidence>
<evidence type="ECO:0000256" key="1">
    <source>
        <dbReference type="ARBA" id="ARBA00004496"/>
    </source>
</evidence>
<protein>
    <recommendedName>
        <fullName evidence="11 14">Serine--tRNA ligase</fullName>
        <ecNumber evidence="4 14">6.1.1.11</ecNumber>
    </recommendedName>
</protein>
<evidence type="ECO:0000256" key="8">
    <source>
        <dbReference type="ARBA" id="ARBA00022840"/>
    </source>
</evidence>
<dbReference type="PRINTS" id="PR00981">
    <property type="entry name" value="TRNASYNTHSER"/>
</dbReference>
<evidence type="ECO:0000256" key="6">
    <source>
        <dbReference type="ARBA" id="ARBA00022598"/>
    </source>
</evidence>
<dbReference type="Proteomes" id="UP001152485">
    <property type="component" value="Unassembled WGS sequence"/>
</dbReference>
<dbReference type="PANTHER" id="PTHR43697:SF1">
    <property type="entry name" value="SERINE--TRNA LIGASE"/>
    <property type="match status" value="1"/>
</dbReference>
<dbReference type="InterPro" id="IPR002317">
    <property type="entry name" value="Ser-tRNA-ligase_type_1"/>
</dbReference>
<dbReference type="InterPro" id="IPR045864">
    <property type="entry name" value="aa-tRNA-synth_II/BPL/LPL"/>
</dbReference>
<feature type="domain" description="Aminoacyl-transfer RNA synthetases class-II family profile" evidence="16">
    <location>
        <begin position="202"/>
        <end position="420"/>
    </location>
</feature>
<name>A0ABM9GPW8_9GAMM</name>
<gene>
    <name evidence="17" type="primary">serS_2</name>
    <name evidence="17" type="ORF">PSECIP111951_04134</name>
</gene>
<accession>A0ABM9GPW8</accession>
<evidence type="ECO:0000256" key="12">
    <source>
        <dbReference type="ARBA" id="ARBA00047929"/>
    </source>
</evidence>
<dbReference type="PANTHER" id="PTHR43697">
    <property type="entry name" value="SERYL-TRNA SYNTHETASE"/>
    <property type="match status" value="1"/>
</dbReference>
<dbReference type="RefSeq" id="WP_261595442.1">
    <property type="nucleotide sequence ID" value="NZ_CAMAPD010000037.1"/>
</dbReference>